<protein>
    <recommendedName>
        <fullName evidence="12">C2H2-type domain-containing protein</fullName>
    </recommendedName>
</protein>
<comment type="subcellular location">
    <subcellularLocation>
        <location evidence="1">Nucleus</location>
    </subcellularLocation>
</comment>
<proteinExistence type="inferred from homology"/>
<dbReference type="SMART" id="SM00355">
    <property type="entry name" value="ZnF_C2H2"/>
    <property type="match status" value="4"/>
</dbReference>
<dbReference type="Gene3D" id="3.30.160.60">
    <property type="entry name" value="Classic Zinc Finger"/>
    <property type="match status" value="4"/>
</dbReference>
<keyword evidence="9" id="KW-0539">Nucleus</keyword>
<evidence type="ECO:0000256" key="10">
    <source>
        <dbReference type="PROSITE-ProRule" id="PRU00042"/>
    </source>
</evidence>
<keyword evidence="5 10" id="KW-0863">Zinc-finger</keyword>
<reference evidence="13 14" key="1">
    <citation type="submission" date="2018-10" db="EMBL/GenBank/DDBJ databases">
        <authorList>
            <person name="Ekblom R."/>
            <person name="Jareborg N."/>
        </authorList>
    </citation>
    <scope>NUCLEOTIDE SEQUENCE [LARGE SCALE GENOMIC DNA]</scope>
    <source>
        <tissue evidence="13">Muscle</tissue>
    </source>
</reference>
<keyword evidence="6" id="KW-0862">Zinc</keyword>
<dbReference type="EMBL" id="CYRY02002627">
    <property type="protein sequence ID" value="VCW67352.1"/>
    <property type="molecule type" value="Genomic_DNA"/>
</dbReference>
<evidence type="ECO:0000256" key="11">
    <source>
        <dbReference type="SAM" id="MobiDB-lite"/>
    </source>
</evidence>
<name>A0A9X9LFZ8_GULGU</name>
<evidence type="ECO:0000256" key="5">
    <source>
        <dbReference type="ARBA" id="ARBA00022771"/>
    </source>
</evidence>
<evidence type="ECO:0000256" key="8">
    <source>
        <dbReference type="ARBA" id="ARBA00023163"/>
    </source>
</evidence>
<evidence type="ECO:0000313" key="13">
    <source>
        <dbReference type="EMBL" id="VCW67352.1"/>
    </source>
</evidence>
<evidence type="ECO:0000256" key="4">
    <source>
        <dbReference type="ARBA" id="ARBA00022737"/>
    </source>
</evidence>
<feature type="region of interest" description="Disordered" evidence="11">
    <location>
        <begin position="1"/>
        <end position="34"/>
    </location>
</feature>
<dbReference type="FunFam" id="3.30.160.60:FF:001199">
    <property type="entry name" value="Zinc finger protein 771"/>
    <property type="match status" value="1"/>
</dbReference>
<dbReference type="GO" id="GO:0008270">
    <property type="term" value="F:zinc ion binding"/>
    <property type="evidence" value="ECO:0007669"/>
    <property type="project" value="UniProtKB-KW"/>
</dbReference>
<evidence type="ECO:0000256" key="6">
    <source>
        <dbReference type="ARBA" id="ARBA00022833"/>
    </source>
</evidence>
<keyword evidence="14" id="KW-1185">Reference proteome</keyword>
<dbReference type="Proteomes" id="UP000269945">
    <property type="component" value="Unassembled WGS sequence"/>
</dbReference>
<dbReference type="PROSITE" id="PS50157">
    <property type="entry name" value="ZINC_FINGER_C2H2_2"/>
    <property type="match status" value="4"/>
</dbReference>
<feature type="non-terminal residue" evidence="13">
    <location>
        <position position="1"/>
    </location>
</feature>
<dbReference type="PANTHER" id="PTHR23235:SF120">
    <property type="entry name" value="KRUPPEL-LIKE FACTOR 15"/>
    <property type="match status" value="1"/>
</dbReference>
<comment type="similarity">
    <text evidence="2">Belongs to the krueppel C2H2-type zinc-finger protein family.</text>
</comment>
<gene>
    <name evidence="13" type="ORF">BN2614_LOCUS4</name>
</gene>
<feature type="domain" description="C2H2-type" evidence="12">
    <location>
        <begin position="152"/>
        <end position="179"/>
    </location>
</feature>
<dbReference type="Pfam" id="PF00096">
    <property type="entry name" value="zf-C2H2"/>
    <property type="match status" value="4"/>
</dbReference>
<evidence type="ECO:0000256" key="7">
    <source>
        <dbReference type="ARBA" id="ARBA00023015"/>
    </source>
</evidence>
<evidence type="ECO:0000256" key="1">
    <source>
        <dbReference type="ARBA" id="ARBA00004123"/>
    </source>
</evidence>
<keyword evidence="3" id="KW-0479">Metal-binding</keyword>
<keyword evidence="8" id="KW-0804">Transcription</keyword>
<dbReference type="GO" id="GO:0000981">
    <property type="term" value="F:DNA-binding transcription factor activity, RNA polymerase II-specific"/>
    <property type="evidence" value="ECO:0007669"/>
    <property type="project" value="TreeGrafter"/>
</dbReference>
<feature type="domain" description="C2H2-type" evidence="12">
    <location>
        <begin position="236"/>
        <end position="257"/>
    </location>
</feature>
<dbReference type="GO" id="GO:0000978">
    <property type="term" value="F:RNA polymerase II cis-regulatory region sequence-specific DNA binding"/>
    <property type="evidence" value="ECO:0007669"/>
    <property type="project" value="TreeGrafter"/>
</dbReference>
<evidence type="ECO:0000256" key="3">
    <source>
        <dbReference type="ARBA" id="ARBA00022723"/>
    </source>
</evidence>
<dbReference type="InterPro" id="IPR013087">
    <property type="entry name" value="Znf_C2H2_type"/>
</dbReference>
<dbReference type="InterPro" id="IPR036236">
    <property type="entry name" value="Znf_C2H2_sf"/>
</dbReference>
<feature type="domain" description="C2H2-type" evidence="12">
    <location>
        <begin position="208"/>
        <end position="235"/>
    </location>
</feature>
<keyword evidence="4" id="KW-0677">Repeat</keyword>
<accession>A0A9X9LFZ8</accession>
<dbReference type="PROSITE" id="PS00028">
    <property type="entry name" value="ZINC_FINGER_C2H2_1"/>
    <property type="match status" value="3"/>
</dbReference>
<dbReference type="GO" id="GO:0005634">
    <property type="term" value="C:nucleus"/>
    <property type="evidence" value="ECO:0007669"/>
    <property type="project" value="UniProtKB-SubCell"/>
</dbReference>
<dbReference type="PANTHER" id="PTHR23235">
    <property type="entry name" value="KRUEPPEL-LIKE TRANSCRIPTION FACTOR"/>
    <property type="match status" value="1"/>
</dbReference>
<evidence type="ECO:0000256" key="9">
    <source>
        <dbReference type="ARBA" id="ARBA00023242"/>
    </source>
</evidence>
<feature type="non-terminal residue" evidence="13">
    <location>
        <position position="257"/>
    </location>
</feature>
<evidence type="ECO:0000256" key="2">
    <source>
        <dbReference type="ARBA" id="ARBA00006991"/>
    </source>
</evidence>
<organism evidence="13 14">
    <name type="scientific">Gulo gulo</name>
    <name type="common">Wolverine</name>
    <name type="synonym">Gluton</name>
    <dbReference type="NCBI Taxonomy" id="48420"/>
    <lineage>
        <taxon>Eukaryota</taxon>
        <taxon>Metazoa</taxon>
        <taxon>Chordata</taxon>
        <taxon>Craniata</taxon>
        <taxon>Vertebrata</taxon>
        <taxon>Euteleostomi</taxon>
        <taxon>Mammalia</taxon>
        <taxon>Eutheria</taxon>
        <taxon>Laurasiatheria</taxon>
        <taxon>Carnivora</taxon>
        <taxon>Caniformia</taxon>
        <taxon>Musteloidea</taxon>
        <taxon>Mustelidae</taxon>
        <taxon>Guloninae</taxon>
        <taxon>Gulo</taxon>
    </lineage>
</organism>
<keyword evidence="7" id="KW-0805">Transcription regulation</keyword>
<dbReference type="SUPFAM" id="SSF57667">
    <property type="entry name" value="beta-beta-alpha zinc fingers"/>
    <property type="match status" value="2"/>
</dbReference>
<evidence type="ECO:0000259" key="12">
    <source>
        <dbReference type="PROSITE" id="PS50157"/>
    </source>
</evidence>
<dbReference type="AlphaFoldDB" id="A0A9X9LFZ8"/>
<evidence type="ECO:0000313" key="14">
    <source>
        <dbReference type="Proteomes" id="UP000269945"/>
    </source>
</evidence>
<dbReference type="FunFam" id="3.30.160.60:FF:000516">
    <property type="entry name" value="zinc finger protein 771"/>
    <property type="match status" value="2"/>
</dbReference>
<feature type="domain" description="C2H2-type" evidence="12">
    <location>
        <begin position="180"/>
        <end position="207"/>
    </location>
</feature>
<comment type="caution">
    <text evidence="13">The sequence shown here is derived from an EMBL/GenBank/DDBJ whole genome shotgun (WGS) entry which is preliminary data.</text>
</comment>
<dbReference type="FunFam" id="3.30.160.60:FF:000933">
    <property type="entry name" value="zinc finger protein 771"/>
    <property type="match status" value="1"/>
</dbReference>
<sequence length="257" mass="28745">VRTPQGLRPDPAPSPCPGALDRWPGRRGVTQRGEGGDLLGLEIRTIQGLECRDEWGERVFSELVLGWREEGSAGRAKPRLHRLAGDAKMPGEQQTEEEEEEEMQEEMVLLVKGEEDEGEEKYEVVKLKIPMDNKEVRTSEAPAPSADPARPHACPDCGRAFARRSTLAKHARTHTGERPFACTECGRRFSQNSCLARHRRTHTGERPYACADCGTRFAQSSALAKHRRVHTGEKPHRCAVCGRRFGHRSNLAEHART</sequence>